<name>A0A1Y5TPR4_9PROT</name>
<dbReference type="PANTHER" id="PTHR30136">
    <property type="entry name" value="HELIX-TURN-HELIX TRANSCRIPTIONAL REGULATOR, ICLR FAMILY"/>
    <property type="match status" value="1"/>
</dbReference>
<protein>
    <submittedName>
        <fullName evidence="2">DNA-binding transcriptional repressor AllR</fullName>
    </submittedName>
</protein>
<dbReference type="SUPFAM" id="SSF55781">
    <property type="entry name" value="GAF domain-like"/>
    <property type="match status" value="1"/>
</dbReference>
<dbReference type="InterPro" id="IPR050707">
    <property type="entry name" value="HTH_MetabolicPath_Reg"/>
</dbReference>
<keyword evidence="3" id="KW-1185">Reference proteome</keyword>
<evidence type="ECO:0000259" key="1">
    <source>
        <dbReference type="PROSITE" id="PS51078"/>
    </source>
</evidence>
<dbReference type="PANTHER" id="PTHR30136:SF39">
    <property type="entry name" value="TRANSCRIPTIONAL REGULATORY PROTEIN"/>
    <property type="match status" value="1"/>
</dbReference>
<reference evidence="2 3" key="1">
    <citation type="submission" date="2017-03" db="EMBL/GenBank/DDBJ databases">
        <authorList>
            <person name="Afonso C.L."/>
            <person name="Miller P.J."/>
            <person name="Scott M.A."/>
            <person name="Spackman E."/>
            <person name="Goraichik I."/>
            <person name="Dimitrov K.M."/>
            <person name="Suarez D.L."/>
            <person name="Swayne D.E."/>
        </authorList>
    </citation>
    <scope>NUCLEOTIDE SEQUENCE [LARGE SCALE GENOMIC DNA]</scope>
    <source>
        <strain evidence="2 3">CECT 7691</strain>
    </source>
</reference>
<dbReference type="GO" id="GO:0003700">
    <property type="term" value="F:DNA-binding transcription factor activity"/>
    <property type="evidence" value="ECO:0007669"/>
    <property type="project" value="TreeGrafter"/>
</dbReference>
<dbReference type="InterPro" id="IPR014757">
    <property type="entry name" value="Tscrpt_reg_IclR_C"/>
</dbReference>
<dbReference type="PROSITE" id="PS51078">
    <property type="entry name" value="ICLR_ED"/>
    <property type="match status" value="1"/>
</dbReference>
<dbReference type="Pfam" id="PF01614">
    <property type="entry name" value="IclR_C"/>
    <property type="match status" value="1"/>
</dbReference>
<dbReference type="Gene3D" id="3.30.450.40">
    <property type="match status" value="1"/>
</dbReference>
<dbReference type="InterPro" id="IPR029016">
    <property type="entry name" value="GAF-like_dom_sf"/>
</dbReference>
<dbReference type="InParanoid" id="A0A1Y5TPR4"/>
<dbReference type="AlphaFoldDB" id="A0A1Y5TPR4"/>
<keyword evidence="2" id="KW-0238">DNA-binding</keyword>
<dbReference type="GO" id="GO:0045892">
    <property type="term" value="P:negative regulation of DNA-templated transcription"/>
    <property type="evidence" value="ECO:0007669"/>
    <property type="project" value="TreeGrafter"/>
</dbReference>
<accession>A0A1Y5TPR4</accession>
<dbReference type="EMBL" id="FWFR01000002">
    <property type="protein sequence ID" value="SLN66838.1"/>
    <property type="molecule type" value="Genomic_DNA"/>
</dbReference>
<dbReference type="Proteomes" id="UP000193200">
    <property type="component" value="Unassembled WGS sequence"/>
</dbReference>
<feature type="domain" description="IclR-ED" evidence="1">
    <location>
        <begin position="1"/>
        <end position="182"/>
    </location>
</feature>
<sequence length="193" mass="20354">MIGNAANRQFDLVHAVQPELKAIVDVTLDVALLMVRVGQGAVCMAREEGSYPLKPSSLQVGSRRPLGVGAGSLAILAAMDDDAIDSILTQNEDALQGYPSYSIEKILEMVTDARRSGFAYVDGLIIPEMIAVAAPILDPKGSPIASITCSAINSRLRGARLDDACRMVVDSAARLSASPLTLKTAPNSFPETT</sequence>
<dbReference type="GO" id="GO:0003677">
    <property type="term" value="F:DNA binding"/>
    <property type="evidence" value="ECO:0007669"/>
    <property type="project" value="UniProtKB-KW"/>
</dbReference>
<evidence type="ECO:0000313" key="3">
    <source>
        <dbReference type="Proteomes" id="UP000193200"/>
    </source>
</evidence>
<proteinExistence type="predicted"/>
<gene>
    <name evidence="2" type="ORF">OCH7691_03095</name>
</gene>
<organism evidence="2 3">
    <name type="scientific">Oceanibacterium hippocampi</name>
    <dbReference type="NCBI Taxonomy" id="745714"/>
    <lineage>
        <taxon>Bacteria</taxon>
        <taxon>Pseudomonadati</taxon>
        <taxon>Pseudomonadota</taxon>
        <taxon>Alphaproteobacteria</taxon>
        <taxon>Sneathiellales</taxon>
        <taxon>Sneathiellaceae</taxon>
        <taxon>Oceanibacterium</taxon>
    </lineage>
</organism>
<evidence type="ECO:0000313" key="2">
    <source>
        <dbReference type="EMBL" id="SLN66838.1"/>
    </source>
</evidence>